<dbReference type="InterPro" id="IPR023393">
    <property type="entry name" value="START-like_dom_sf"/>
</dbReference>
<dbReference type="Gene3D" id="3.30.530.20">
    <property type="match status" value="1"/>
</dbReference>
<dbReference type="EMBL" id="NCDQ01000200">
    <property type="protein sequence ID" value="OYX02208.1"/>
    <property type="molecule type" value="Genomic_DNA"/>
</dbReference>
<dbReference type="AlphaFoldDB" id="A0A258D377"/>
<gene>
    <name evidence="1" type="ORF">B7Z12_12525</name>
</gene>
<evidence type="ECO:0000313" key="1">
    <source>
        <dbReference type="EMBL" id="OYX02208.1"/>
    </source>
</evidence>
<reference evidence="1 2" key="1">
    <citation type="submission" date="2017-03" db="EMBL/GenBank/DDBJ databases">
        <title>Lifting the veil on microbial sulfur biogeochemistry in mining wastewaters.</title>
        <authorList>
            <person name="Kantor R.S."/>
            <person name="Colenbrander Nelson T."/>
            <person name="Marshall S."/>
            <person name="Bennett D."/>
            <person name="Apte S."/>
            <person name="Camacho D."/>
            <person name="Thomas B.C."/>
            <person name="Warren L.A."/>
            <person name="Banfield J.F."/>
        </authorList>
    </citation>
    <scope>NUCLEOTIDE SEQUENCE [LARGE SCALE GENOMIC DNA]</scope>
    <source>
        <strain evidence="1">32-67-7</strain>
    </source>
</reference>
<evidence type="ECO:0000313" key="2">
    <source>
        <dbReference type="Proteomes" id="UP000215616"/>
    </source>
</evidence>
<accession>A0A258D377</accession>
<dbReference type="Pfam" id="PF10604">
    <property type="entry name" value="Polyketide_cyc2"/>
    <property type="match status" value="1"/>
</dbReference>
<name>A0A258D377_CAUVI</name>
<proteinExistence type="predicted"/>
<dbReference type="SUPFAM" id="SSF55961">
    <property type="entry name" value="Bet v1-like"/>
    <property type="match status" value="1"/>
</dbReference>
<comment type="caution">
    <text evidence="1">The sequence shown here is derived from an EMBL/GenBank/DDBJ whole genome shotgun (WGS) entry which is preliminary data.</text>
</comment>
<dbReference type="Proteomes" id="UP000215616">
    <property type="component" value="Unassembled WGS sequence"/>
</dbReference>
<dbReference type="InterPro" id="IPR019587">
    <property type="entry name" value="Polyketide_cyclase/dehydratase"/>
</dbReference>
<evidence type="ECO:0008006" key="3">
    <source>
        <dbReference type="Google" id="ProtNLM"/>
    </source>
</evidence>
<organism evidence="1 2">
    <name type="scientific">Caulobacter vibrioides</name>
    <name type="common">Caulobacter crescentus</name>
    <dbReference type="NCBI Taxonomy" id="155892"/>
    <lineage>
        <taxon>Bacteria</taxon>
        <taxon>Pseudomonadati</taxon>
        <taxon>Pseudomonadota</taxon>
        <taxon>Alphaproteobacteria</taxon>
        <taxon>Caulobacterales</taxon>
        <taxon>Caulobacteraceae</taxon>
        <taxon>Caulobacter</taxon>
    </lineage>
</organism>
<protein>
    <recommendedName>
        <fullName evidence="3">Polyketide cyclase</fullName>
    </recommendedName>
</protein>
<sequence length="154" mass="16625">MTAVAQADPFILTTSQIVAAKPQMAFKLISDLPAYATWAPFLTIVPAARQAGPGQLDFRIWVGKIPAPFVMAGEVVVSEPGRLIAWRMGGFGIRLLETFEIAQVRAGTQISHSVQCDGRLRGLIGKGLLRTYGGVMRALDAAIARRLALPKIRL</sequence>